<comment type="caution">
    <text evidence="1">The sequence shown here is derived from an EMBL/GenBank/DDBJ whole genome shotgun (WGS) entry which is preliminary data.</text>
</comment>
<sequence>MKNKNYIKKIILAAAIFIIILTVSACSKKLSGKKSGSALKKQIQTKKYNFLVSTKRSIKGKIIAKDYGTYCRTFKYSGTFQYLQINKKINEIIKPEAEKVGANAYLNMIMTSSYHAERSSKHPAYSVHVCGELVKLNISKRKKIK</sequence>
<accession>A0A519BHV2</accession>
<dbReference type="AlphaFoldDB" id="A0A519BHV2"/>
<dbReference type="Proteomes" id="UP000316562">
    <property type="component" value="Unassembled WGS sequence"/>
</dbReference>
<gene>
    <name evidence="1" type="ORF">EVJ46_00915</name>
</gene>
<proteinExistence type="predicted"/>
<protein>
    <submittedName>
        <fullName evidence="1">Uncharacterized protein</fullName>
    </submittedName>
</protein>
<reference evidence="1 2" key="1">
    <citation type="journal article" date="2019" name="ISME J.">
        <title>Insights into ecological role of a new deltaproteobacterial order Candidatus Acidulodesulfobacterales by metagenomics and metatranscriptomics.</title>
        <authorList>
            <person name="Tan S."/>
            <person name="Liu J."/>
            <person name="Fang Y."/>
            <person name="Hedlund B.P."/>
            <person name="Lian Z.H."/>
            <person name="Huang L.Y."/>
            <person name="Li J.T."/>
            <person name="Huang L.N."/>
            <person name="Li W.J."/>
            <person name="Jiang H.C."/>
            <person name="Dong H.L."/>
            <person name="Shu W.S."/>
        </authorList>
    </citation>
    <scope>NUCLEOTIDE SEQUENCE [LARGE SCALE GENOMIC DNA]</scope>
    <source>
        <strain evidence="1">AP2</strain>
    </source>
</reference>
<dbReference type="EMBL" id="SGBC01000001">
    <property type="protein sequence ID" value="RZD16832.1"/>
    <property type="molecule type" value="Genomic_DNA"/>
</dbReference>
<name>A0A519BHV2_ACIG2</name>
<dbReference type="PROSITE" id="PS51257">
    <property type="entry name" value="PROKAR_LIPOPROTEIN"/>
    <property type="match status" value="1"/>
</dbReference>
<evidence type="ECO:0000313" key="2">
    <source>
        <dbReference type="Proteomes" id="UP000316562"/>
    </source>
</evidence>
<evidence type="ECO:0000313" key="1">
    <source>
        <dbReference type="EMBL" id="RZD16832.1"/>
    </source>
</evidence>
<organism evidence="1 2">
    <name type="scientific">Acididesulfobacter guangdongensis</name>
    <dbReference type="NCBI Taxonomy" id="2597225"/>
    <lineage>
        <taxon>Bacteria</taxon>
        <taxon>Deltaproteobacteria</taxon>
        <taxon>Candidatus Acidulodesulfobacterales</taxon>
        <taxon>Candidatus Acididesulfobacter</taxon>
    </lineage>
</organism>